<evidence type="ECO:0000313" key="3">
    <source>
        <dbReference type="EMBL" id="QNM07309.1"/>
    </source>
</evidence>
<dbReference type="Pfam" id="PF01261">
    <property type="entry name" value="AP_endonuc_2"/>
    <property type="match status" value="1"/>
</dbReference>
<dbReference type="Proteomes" id="UP000515860">
    <property type="component" value="Chromosome"/>
</dbReference>
<dbReference type="SUPFAM" id="SSF51658">
    <property type="entry name" value="Xylose isomerase-like"/>
    <property type="match status" value="1"/>
</dbReference>
<dbReference type="RefSeq" id="WP_118648766.1">
    <property type="nucleotide sequence ID" value="NZ_CP060635.1"/>
</dbReference>
<feature type="domain" description="Xylose isomerase-like TIM barrel" evidence="2">
    <location>
        <begin position="20"/>
        <end position="264"/>
    </location>
</feature>
<dbReference type="InterPro" id="IPR013022">
    <property type="entry name" value="Xyl_isomerase-like_TIM-brl"/>
</dbReference>
<keyword evidence="1 3" id="KW-0413">Isomerase</keyword>
<name>A0A7G9G927_9FIRM</name>
<dbReference type="PANTHER" id="PTHR43489:SF7">
    <property type="entry name" value="3-DEHYDRO-D-GULOSIDE 4-EPIMERASE-RELATED"/>
    <property type="match status" value="1"/>
</dbReference>
<evidence type="ECO:0000313" key="4">
    <source>
        <dbReference type="Proteomes" id="UP000515860"/>
    </source>
</evidence>
<dbReference type="InterPro" id="IPR036237">
    <property type="entry name" value="Xyl_isomerase-like_sf"/>
</dbReference>
<reference evidence="3 4" key="1">
    <citation type="submission" date="2020-08" db="EMBL/GenBank/DDBJ databases">
        <authorList>
            <person name="Liu C."/>
            <person name="Sun Q."/>
        </authorList>
    </citation>
    <scope>NUCLEOTIDE SEQUENCE [LARGE SCALE GENOMIC DNA]</scope>
    <source>
        <strain evidence="3 4">NSJ-29</strain>
    </source>
</reference>
<protein>
    <submittedName>
        <fullName evidence="3">Sugar phosphate isomerase/epimerase</fullName>
    </submittedName>
</protein>
<dbReference type="AlphaFoldDB" id="A0A7G9G927"/>
<organism evidence="3 4">
    <name type="scientific">Wansuia hejianensis</name>
    <dbReference type="NCBI Taxonomy" id="2763667"/>
    <lineage>
        <taxon>Bacteria</taxon>
        <taxon>Bacillati</taxon>
        <taxon>Bacillota</taxon>
        <taxon>Clostridia</taxon>
        <taxon>Lachnospirales</taxon>
        <taxon>Lachnospiraceae</taxon>
        <taxon>Wansuia</taxon>
    </lineage>
</organism>
<dbReference type="Gene3D" id="3.20.20.150">
    <property type="entry name" value="Divalent-metal-dependent TIM barrel enzymes"/>
    <property type="match status" value="1"/>
</dbReference>
<dbReference type="EMBL" id="CP060635">
    <property type="protein sequence ID" value="QNM07309.1"/>
    <property type="molecule type" value="Genomic_DNA"/>
</dbReference>
<evidence type="ECO:0000256" key="1">
    <source>
        <dbReference type="ARBA" id="ARBA00023235"/>
    </source>
</evidence>
<evidence type="ECO:0000259" key="2">
    <source>
        <dbReference type="Pfam" id="PF01261"/>
    </source>
</evidence>
<dbReference type="GO" id="GO:0016853">
    <property type="term" value="F:isomerase activity"/>
    <property type="evidence" value="ECO:0007669"/>
    <property type="project" value="UniProtKB-KW"/>
</dbReference>
<accession>A0A7G9G927</accession>
<keyword evidence="4" id="KW-1185">Reference proteome</keyword>
<dbReference type="InterPro" id="IPR050417">
    <property type="entry name" value="Sugar_Epim/Isomerase"/>
</dbReference>
<proteinExistence type="predicted"/>
<dbReference type="PANTHER" id="PTHR43489">
    <property type="entry name" value="ISOMERASE"/>
    <property type="match status" value="1"/>
</dbReference>
<gene>
    <name evidence="3" type="ORF">H9Q79_10135</name>
</gene>
<sequence>MKLACSTWMMPGRDFSEKMEKAAEYGFEGVEIRLFEEEATQEKIKEIRGALKSAGVTACSLIMPGETYRKPLLDEAAKREKTELAKKAIAAAAEFHCPTIICPEYGPQIPLPLFDHPRRPSAEQHRLLVDYLAAASEFAGQNGTQVMIEPINRYETRFFYTLADGRAVIEEVGSDHLFLLADFFHMNIEERDIPEAVRTGGERILHVHLGDSNRYLPGQGHTDFRGGFAALREIGYDRFMALECSIQGEPDTVLPQCAAYLRECQDGRG</sequence>
<dbReference type="KEGG" id="whj:H9Q79_10135"/>